<dbReference type="Gene3D" id="3.90.25.10">
    <property type="entry name" value="UDP-galactose 4-epimerase, domain 1"/>
    <property type="match status" value="1"/>
</dbReference>
<accession>A0ABN2EP45</accession>
<evidence type="ECO:0000259" key="1">
    <source>
        <dbReference type="Pfam" id="PF05368"/>
    </source>
</evidence>
<gene>
    <name evidence="2" type="ORF">GCM10009742_72120</name>
</gene>
<dbReference type="SUPFAM" id="SSF51735">
    <property type="entry name" value="NAD(P)-binding Rossmann-fold domains"/>
    <property type="match status" value="1"/>
</dbReference>
<name>A0ABN2EP45_9ACTN</name>
<evidence type="ECO:0000313" key="3">
    <source>
        <dbReference type="Proteomes" id="UP001500190"/>
    </source>
</evidence>
<reference evidence="2 3" key="1">
    <citation type="journal article" date="2019" name="Int. J. Syst. Evol. Microbiol.">
        <title>The Global Catalogue of Microorganisms (GCM) 10K type strain sequencing project: providing services to taxonomists for standard genome sequencing and annotation.</title>
        <authorList>
            <consortium name="The Broad Institute Genomics Platform"/>
            <consortium name="The Broad Institute Genome Sequencing Center for Infectious Disease"/>
            <person name="Wu L."/>
            <person name="Ma J."/>
        </authorList>
    </citation>
    <scope>NUCLEOTIDE SEQUENCE [LARGE SCALE GENOMIC DNA]</scope>
    <source>
        <strain evidence="2 3">JCM 14304</strain>
    </source>
</reference>
<protein>
    <submittedName>
        <fullName evidence="2">NAD(P)H-binding protein</fullName>
    </submittedName>
</protein>
<dbReference type="Gene3D" id="3.40.50.720">
    <property type="entry name" value="NAD(P)-binding Rossmann-like Domain"/>
    <property type="match status" value="1"/>
</dbReference>
<dbReference type="Pfam" id="PF05368">
    <property type="entry name" value="NmrA"/>
    <property type="match status" value="1"/>
</dbReference>
<proteinExistence type="predicted"/>
<dbReference type="PANTHER" id="PTHR43162">
    <property type="match status" value="1"/>
</dbReference>
<dbReference type="RefSeq" id="WP_344199876.1">
    <property type="nucleotide sequence ID" value="NZ_BAAAND010000012.1"/>
</dbReference>
<keyword evidence="3" id="KW-1185">Reference proteome</keyword>
<feature type="domain" description="NmrA-like" evidence="1">
    <location>
        <begin position="2"/>
        <end position="229"/>
    </location>
</feature>
<organism evidence="2 3">
    <name type="scientific">Kribbella karoonensis</name>
    <dbReference type="NCBI Taxonomy" id="324851"/>
    <lineage>
        <taxon>Bacteria</taxon>
        <taxon>Bacillati</taxon>
        <taxon>Actinomycetota</taxon>
        <taxon>Actinomycetes</taxon>
        <taxon>Propionibacteriales</taxon>
        <taxon>Kribbellaceae</taxon>
        <taxon>Kribbella</taxon>
    </lineage>
</organism>
<dbReference type="PANTHER" id="PTHR43162:SF1">
    <property type="entry name" value="PRESTALK A DIFFERENTIATION PROTEIN A"/>
    <property type="match status" value="1"/>
</dbReference>
<evidence type="ECO:0000313" key="2">
    <source>
        <dbReference type="EMBL" id="GAA1610985.1"/>
    </source>
</evidence>
<dbReference type="InterPro" id="IPR008030">
    <property type="entry name" value="NmrA-like"/>
</dbReference>
<dbReference type="InterPro" id="IPR051604">
    <property type="entry name" value="Ergot_Alk_Oxidoreductase"/>
</dbReference>
<dbReference type="EMBL" id="BAAAND010000012">
    <property type="protein sequence ID" value="GAA1610985.1"/>
    <property type="molecule type" value="Genomic_DNA"/>
</dbReference>
<dbReference type="Proteomes" id="UP001500190">
    <property type="component" value="Unassembled WGS sequence"/>
</dbReference>
<sequence length="293" mass="32326">MILMTGATGLSGSLIVEEFARRGVPVRALVRDPRRAGHLSELAGVEWVQGDMLRPESLHEAFKDVERVLLISSARERMVETQQTFIDAARAAGVPHVVKLSGKEAGIGFDADRFRGTREHLDIERYLERSGVAWTHLRPSQFMQLYLPGGNFGVDPVRHELRLPIGSTRLSPIDIEDVAKIAVAVMTSSGHEGAVYEMSGPEALSMKEVVERVSDATGVRYSYVEVSRAEKVAEYRELGLPDVGVQILDELLAERSRHTDSHIWLDAHRAFGVPPTSFAEFANRHAAALLGQP</sequence>
<comment type="caution">
    <text evidence="2">The sequence shown here is derived from an EMBL/GenBank/DDBJ whole genome shotgun (WGS) entry which is preliminary data.</text>
</comment>
<dbReference type="CDD" id="cd05269">
    <property type="entry name" value="TMR_SDR_a"/>
    <property type="match status" value="1"/>
</dbReference>
<dbReference type="InterPro" id="IPR036291">
    <property type="entry name" value="NAD(P)-bd_dom_sf"/>
</dbReference>